<comment type="catalytic activity">
    <reaction evidence="7 8">
        <text>[ThiS sulfur-carrier protein]-C-terminal-Gly-aminoethanethioate + 2-iminoacetate + 1-deoxy-D-xylulose 5-phosphate = [ThiS sulfur-carrier protein]-C-terminal Gly-Gly + 2-[(2R,5Z)-2-carboxy-4-methylthiazol-5(2H)-ylidene]ethyl phosphate + 2 H2O + H(+)</text>
        <dbReference type="Rhea" id="RHEA:26297"/>
        <dbReference type="Rhea" id="RHEA-COMP:12909"/>
        <dbReference type="Rhea" id="RHEA-COMP:19908"/>
        <dbReference type="ChEBI" id="CHEBI:15377"/>
        <dbReference type="ChEBI" id="CHEBI:15378"/>
        <dbReference type="ChEBI" id="CHEBI:57792"/>
        <dbReference type="ChEBI" id="CHEBI:62899"/>
        <dbReference type="ChEBI" id="CHEBI:77846"/>
        <dbReference type="ChEBI" id="CHEBI:90778"/>
        <dbReference type="ChEBI" id="CHEBI:232372"/>
        <dbReference type="EC" id="2.8.1.10"/>
    </reaction>
</comment>
<comment type="similarity">
    <text evidence="8">Belongs to the ThiG family.</text>
</comment>
<comment type="function">
    <text evidence="1 8">Catalyzes the rearrangement of 1-deoxy-D-xylulose 5-phosphate (DXP) to produce the thiazole phosphate moiety of thiamine. Sulfur is provided by the thiocarboxylate moiety of the carrier protein ThiS. In vitro, sulfur can be provided by H(2)S.</text>
</comment>
<gene>
    <name evidence="8" type="primary">thiG</name>
    <name evidence="10" type="ORF">BXT84_15505</name>
</gene>
<evidence type="ECO:0000259" key="9">
    <source>
        <dbReference type="Pfam" id="PF05690"/>
    </source>
</evidence>
<dbReference type="InterPro" id="IPR013785">
    <property type="entry name" value="Aldolase_TIM"/>
</dbReference>
<feature type="binding site" evidence="8">
    <location>
        <position position="163"/>
    </location>
    <ligand>
        <name>1-deoxy-D-xylulose 5-phosphate</name>
        <dbReference type="ChEBI" id="CHEBI:57792"/>
    </ligand>
</feature>
<organism evidence="10 11">
    <name type="scientific">Sulfobacillus thermotolerans</name>
    <dbReference type="NCBI Taxonomy" id="338644"/>
    <lineage>
        <taxon>Bacteria</taxon>
        <taxon>Bacillati</taxon>
        <taxon>Bacillota</taxon>
        <taxon>Clostridia</taxon>
        <taxon>Eubacteriales</taxon>
        <taxon>Clostridiales Family XVII. Incertae Sedis</taxon>
        <taxon>Sulfobacillus</taxon>
    </lineage>
</organism>
<sequence>MSICPDGPVKIGPYAFHSRLFVGTGKYMSDAIMQEAITASGTELVTVALRRVDLSQPKKPSLLEALPSSVKILPNTAGCHTVQDALLVADIARAAGIGDLIKLEMIGDNEWLWPDPILTLEATKRLVQKGFAVMVYTSPDPVLAKHLEDEGAAAVMPLGSPIGSGQGIVNTEVIGRIKERVTRVPIVVDAGIGAAADAAMAMELGADAVLINTAIALAQDPVAMAQAMKWAVMAGRQGFLAGRMTKQWRASASSPAQGQVRAHVPS</sequence>
<dbReference type="PANTHER" id="PTHR34266:SF2">
    <property type="entry name" value="THIAZOLE SYNTHASE"/>
    <property type="match status" value="1"/>
</dbReference>
<evidence type="ECO:0000256" key="4">
    <source>
        <dbReference type="ARBA" id="ARBA00022679"/>
    </source>
</evidence>
<dbReference type="HAMAP" id="MF_00443">
    <property type="entry name" value="ThiG"/>
    <property type="match status" value="1"/>
</dbReference>
<keyword evidence="11" id="KW-1185">Reference proteome</keyword>
<protein>
    <recommendedName>
        <fullName evidence="3 8">Thiazole synthase</fullName>
        <ecNumber evidence="3 8">2.8.1.10</ecNumber>
    </recommendedName>
</protein>
<evidence type="ECO:0000256" key="6">
    <source>
        <dbReference type="ARBA" id="ARBA00023270"/>
    </source>
</evidence>
<dbReference type="RefSeq" id="WP_103375935.1">
    <property type="nucleotide sequence ID" value="NZ_CP133983.1"/>
</dbReference>
<dbReference type="PANTHER" id="PTHR34266">
    <property type="entry name" value="THIAZOLE SYNTHASE"/>
    <property type="match status" value="1"/>
</dbReference>
<evidence type="ECO:0000256" key="7">
    <source>
        <dbReference type="ARBA" id="ARBA00049897"/>
    </source>
</evidence>
<dbReference type="Gene3D" id="3.20.20.70">
    <property type="entry name" value="Aldolase class I"/>
    <property type="match status" value="1"/>
</dbReference>
<feature type="active site" description="Schiff-base intermediate with DXP" evidence="8">
    <location>
        <position position="102"/>
    </location>
</feature>
<keyword evidence="8" id="KW-0963">Cytoplasm</keyword>
<dbReference type="EMBL" id="CP019454">
    <property type="protein sequence ID" value="AUW95191.1"/>
    <property type="molecule type" value="Genomic_DNA"/>
</dbReference>
<keyword evidence="4 8" id="KW-0808">Transferase</keyword>
<proteinExistence type="inferred from homology"/>
<dbReference type="EC" id="2.8.1.10" evidence="3 8"/>
<dbReference type="SUPFAM" id="SSF110399">
    <property type="entry name" value="ThiG-like"/>
    <property type="match status" value="1"/>
</dbReference>
<comment type="subunit">
    <text evidence="8">Homotetramer. Forms heterodimers with either ThiH or ThiS.</text>
</comment>
<name>A0ABN5H3M0_9FIRM</name>
<evidence type="ECO:0000313" key="10">
    <source>
        <dbReference type="EMBL" id="AUW95191.1"/>
    </source>
</evidence>
<dbReference type="InterPro" id="IPR033983">
    <property type="entry name" value="Thiazole_synthase_ThiG"/>
</dbReference>
<keyword evidence="6 8" id="KW-0704">Schiff base</keyword>
<feature type="domain" description="Thiazole synthase ThiG" evidence="9">
    <location>
        <begin position="11"/>
        <end position="255"/>
    </location>
</feature>
<dbReference type="Pfam" id="PF05690">
    <property type="entry name" value="ThiG"/>
    <property type="match status" value="1"/>
</dbReference>
<feature type="binding site" evidence="8">
    <location>
        <begin position="212"/>
        <end position="213"/>
    </location>
    <ligand>
        <name>1-deoxy-D-xylulose 5-phosphate</name>
        <dbReference type="ChEBI" id="CHEBI:57792"/>
    </ligand>
</feature>
<comment type="pathway">
    <text evidence="2 8">Cofactor biosynthesis; thiamine diphosphate biosynthesis.</text>
</comment>
<evidence type="ECO:0000256" key="3">
    <source>
        <dbReference type="ARBA" id="ARBA00011960"/>
    </source>
</evidence>
<evidence type="ECO:0000256" key="8">
    <source>
        <dbReference type="HAMAP-Rule" id="MF_00443"/>
    </source>
</evidence>
<evidence type="ECO:0000256" key="2">
    <source>
        <dbReference type="ARBA" id="ARBA00004948"/>
    </source>
</evidence>
<keyword evidence="5 8" id="KW-0784">Thiamine biosynthesis</keyword>
<evidence type="ECO:0000256" key="1">
    <source>
        <dbReference type="ARBA" id="ARBA00002834"/>
    </source>
</evidence>
<accession>A0ABN5H3M0</accession>
<evidence type="ECO:0000256" key="5">
    <source>
        <dbReference type="ARBA" id="ARBA00022977"/>
    </source>
</evidence>
<evidence type="ECO:0000313" key="11">
    <source>
        <dbReference type="Proteomes" id="UP000325292"/>
    </source>
</evidence>
<reference evidence="10 11" key="1">
    <citation type="journal article" date="2019" name="Sci. Rep.">
        <title>Sulfobacillus thermotolerans: new insights into resistance and metabolic capacities of acidophilic chemolithotrophs.</title>
        <authorList>
            <person name="Panyushkina A.E."/>
            <person name="Babenko V.V."/>
            <person name="Nikitina A.S."/>
            <person name="Selezneva O.V."/>
            <person name="Tsaplina I.A."/>
            <person name="Letarova M.A."/>
            <person name="Kostryukova E.S."/>
            <person name="Letarov A.V."/>
        </authorList>
    </citation>
    <scope>NUCLEOTIDE SEQUENCE [LARGE SCALE GENOMIC DNA]</scope>
    <source>
        <strain evidence="10 11">Kr1</strain>
    </source>
</reference>
<feature type="binding site" evidence="8">
    <location>
        <begin position="190"/>
        <end position="191"/>
    </location>
    <ligand>
        <name>1-deoxy-D-xylulose 5-phosphate</name>
        <dbReference type="ChEBI" id="CHEBI:57792"/>
    </ligand>
</feature>
<comment type="subcellular location">
    <subcellularLocation>
        <location evidence="8">Cytoplasm</location>
    </subcellularLocation>
</comment>
<dbReference type="InterPro" id="IPR008867">
    <property type="entry name" value="ThiG"/>
</dbReference>
<dbReference type="Proteomes" id="UP000325292">
    <property type="component" value="Chromosome"/>
</dbReference>